<sequence>MSRFSSDVVHELKRAGWTVGRRRLTQAETWARQISDHESPDGHRHSVFPAALVAWAEFGTLHFAIGGAGRDVLRRPFTIDPTRGLHLPRTLTDVGRALGTPLAPLGDEDGGSTYLAIDPGGRVFGVDHTGEWFIGSSMDAAISTLVLGHAPVRIRDDGRW</sequence>
<keyword evidence="2" id="KW-1185">Reference proteome</keyword>
<dbReference type="OrthoDB" id="4552872at2"/>
<dbReference type="Proteomes" id="UP000190037">
    <property type="component" value="Unassembled WGS sequence"/>
</dbReference>
<dbReference type="AlphaFoldDB" id="A0A1T3NX26"/>
<comment type="caution">
    <text evidence="1">The sequence shown here is derived from an EMBL/GenBank/DDBJ whole genome shotgun (WGS) entry which is preliminary data.</text>
</comment>
<dbReference type="EMBL" id="MWQN01000001">
    <property type="protein sequence ID" value="OPC81334.1"/>
    <property type="molecule type" value="Genomic_DNA"/>
</dbReference>
<evidence type="ECO:0008006" key="3">
    <source>
        <dbReference type="Google" id="ProtNLM"/>
    </source>
</evidence>
<evidence type="ECO:0000313" key="2">
    <source>
        <dbReference type="Proteomes" id="UP000190037"/>
    </source>
</evidence>
<name>A0A1T3NX26_9ACTN</name>
<dbReference type="Pfam" id="PF14433">
    <property type="entry name" value="SUKH-3"/>
    <property type="match status" value="1"/>
</dbReference>
<protein>
    <recommendedName>
        <fullName evidence="3">SUKH-3 domain containing protein</fullName>
    </recommendedName>
</protein>
<dbReference type="InterPro" id="IPR025850">
    <property type="entry name" value="SUKH-3"/>
</dbReference>
<reference evidence="1 2" key="1">
    <citation type="submission" date="2017-03" db="EMBL/GenBank/DDBJ databases">
        <title>Draft genome sequence of Streptomyces scabrisporus NF3, endophyte isolated from Amphipterygium adstringens.</title>
        <authorList>
            <person name="Vazquez M."/>
            <person name="Ceapa C.D."/>
            <person name="Rodriguez Luna D."/>
            <person name="Sanchez Esquivel S."/>
        </authorList>
    </citation>
    <scope>NUCLEOTIDE SEQUENCE [LARGE SCALE GENOMIC DNA]</scope>
    <source>
        <strain evidence="1 2">NF3</strain>
    </source>
</reference>
<accession>A0A1T3NX26</accession>
<dbReference type="eggNOG" id="ENOG5033U9G">
    <property type="taxonomic scope" value="Bacteria"/>
</dbReference>
<proteinExistence type="predicted"/>
<gene>
    <name evidence="1" type="ORF">B4N89_10590</name>
</gene>
<dbReference type="RefSeq" id="WP_078975634.1">
    <property type="nucleotide sequence ID" value="NZ_MWQN01000001.1"/>
</dbReference>
<evidence type="ECO:0000313" key="1">
    <source>
        <dbReference type="EMBL" id="OPC81334.1"/>
    </source>
</evidence>
<organism evidence="1 2">
    <name type="scientific">Embleya scabrispora</name>
    <dbReference type="NCBI Taxonomy" id="159449"/>
    <lineage>
        <taxon>Bacteria</taxon>
        <taxon>Bacillati</taxon>
        <taxon>Actinomycetota</taxon>
        <taxon>Actinomycetes</taxon>
        <taxon>Kitasatosporales</taxon>
        <taxon>Streptomycetaceae</taxon>
        <taxon>Embleya</taxon>
    </lineage>
</organism>